<dbReference type="KEGG" id="alam:RT761_00150"/>
<evidence type="ECO:0000313" key="3">
    <source>
        <dbReference type="Proteomes" id="UP000594463"/>
    </source>
</evidence>
<dbReference type="Proteomes" id="UP000594463">
    <property type="component" value="Chromosome"/>
</dbReference>
<proteinExistence type="predicted"/>
<dbReference type="EMBL" id="CP065383">
    <property type="protein sequence ID" value="QPM66964.1"/>
    <property type="molecule type" value="Genomic_DNA"/>
</dbReference>
<sequence length="142" mass="16527">MYAVKTKRENKEIFGFVNLPNWLKKRYREVYVSYHSDLYNSCCIMCRVVLEVALKEVDKKLTGRNYINSNKSLMELINGCGRFLKHKERDAMLTIYMNGNLSAHSEILPGRQEATDSFRALDILLKGILSLKVVSIQWFTEI</sequence>
<reference evidence="2 3" key="1">
    <citation type="journal article" date="2021" name="Nat. Commun.">
        <title>Isolation of a member of the candidate phylum Atribacteria reveals a unique cell membrane structure.</title>
        <authorList>
            <person name="Taiki K."/>
            <person name="Nobu M.K."/>
            <person name="Kusada H."/>
            <person name="Meng X.-Y."/>
            <person name="Hosoki N."/>
            <person name="Uematsu K."/>
            <person name="Yoshioka H."/>
            <person name="Kamagata Y."/>
            <person name="Tamaki H."/>
        </authorList>
    </citation>
    <scope>NUCLEOTIDE SEQUENCE [LARGE SCALE GENOMIC DNA]</scope>
    <source>
        <strain evidence="2 3">RT761</strain>
    </source>
</reference>
<name>A0A7T1AJA7_ATRLM</name>
<dbReference type="AlphaFoldDB" id="A0A7T1AJA7"/>
<dbReference type="InterPro" id="IPR025285">
    <property type="entry name" value="DUF4145"/>
</dbReference>
<gene>
    <name evidence="2" type="ORF">RT761_00150</name>
</gene>
<evidence type="ECO:0000313" key="2">
    <source>
        <dbReference type="EMBL" id="QPM66964.1"/>
    </source>
</evidence>
<keyword evidence="3" id="KW-1185">Reference proteome</keyword>
<evidence type="ECO:0000259" key="1">
    <source>
        <dbReference type="Pfam" id="PF13643"/>
    </source>
</evidence>
<dbReference type="Pfam" id="PF13643">
    <property type="entry name" value="DUF4145"/>
    <property type="match status" value="1"/>
</dbReference>
<accession>A0A7T1AJA7</accession>
<protein>
    <recommendedName>
        <fullName evidence="1">DUF4145 domain-containing protein</fullName>
    </recommendedName>
</protein>
<organism evidence="2 3">
    <name type="scientific">Atribacter laminatus</name>
    <dbReference type="NCBI Taxonomy" id="2847778"/>
    <lineage>
        <taxon>Bacteria</taxon>
        <taxon>Pseudomonadati</taxon>
        <taxon>Atribacterota</taxon>
        <taxon>Atribacteria</taxon>
        <taxon>Atribacterales</taxon>
        <taxon>Atribacteraceae</taxon>
        <taxon>Atribacter</taxon>
    </lineage>
</organism>
<feature type="domain" description="DUF4145" evidence="1">
    <location>
        <begin position="29"/>
        <end position="116"/>
    </location>
</feature>